<accession>A0AB73T3M0</accession>
<organism evidence="1 2">
    <name type="scientific">Murimonas intestini</name>
    <dbReference type="NCBI Taxonomy" id="1337051"/>
    <lineage>
        <taxon>Bacteria</taxon>
        <taxon>Bacillati</taxon>
        <taxon>Bacillota</taxon>
        <taxon>Clostridia</taxon>
        <taxon>Lachnospirales</taxon>
        <taxon>Lachnospiraceae</taxon>
        <taxon>Murimonas</taxon>
    </lineage>
</organism>
<keyword evidence="2" id="KW-1185">Reference proteome</keyword>
<dbReference type="RefSeq" id="WP_109626977.1">
    <property type="nucleotide sequence ID" value="NZ_JANKBI010000007.1"/>
</dbReference>
<protein>
    <recommendedName>
        <fullName evidence="3">Glycoside hydrolase</fullName>
    </recommendedName>
</protein>
<dbReference type="PANTHER" id="PTHR36848:SF2">
    <property type="entry name" value="SECRETED PROTEIN"/>
    <property type="match status" value="1"/>
</dbReference>
<evidence type="ECO:0000313" key="1">
    <source>
        <dbReference type="EMBL" id="PWJ75152.1"/>
    </source>
</evidence>
<name>A0AB73T3M0_9FIRM</name>
<comment type="caution">
    <text evidence="1">The sequence shown here is derived from an EMBL/GenBank/DDBJ whole genome shotgun (WGS) entry which is preliminary data.</text>
</comment>
<dbReference type="AlphaFoldDB" id="A0AB73T3M0"/>
<dbReference type="PANTHER" id="PTHR36848">
    <property type="entry name" value="DNA-BINDING PROTEIN (PUTATIVE SECRETED PROTEIN)-RELATED"/>
    <property type="match status" value="1"/>
</dbReference>
<reference evidence="1 2" key="1">
    <citation type="submission" date="2018-05" db="EMBL/GenBank/DDBJ databases">
        <authorList>
            <person name="Goeker M."/>
            <person name="Huntemann M."/>
            <person name="Clum A."/>
            <person name="Pillay M."/>
            <person name="Palaniappan K."/>
            <person name="Varghese N."/>
            <person name="Mikhailova N."/>
            <person name="Stamatis D."/>
            <person name="Reddy T."/>
            <person name="Daum C."/>
            <person name="Shapiro N."/>
            <person name="Ivanova N."/>
            <person name="Kyrpides N."/>
            <person name="Woyke T."/>
        </authorList>
    </citation>
    <scope>NUCLEOTIDE SEQUENCE [LARGE SCALE GENOMIC DNA]</scope>
    <source>
        <strain evidence="1 2">DSM 26524</strain>
    </source>
</reference>
<sequence length="1024" mass="117691">MRDQWTEEEFKNPPAFFRGAPFWAWNNKLDAEQLTRQIHYFKEMGMGGYHIHCRVGLDTPYLGEEFMDCVSACIEEGKKEGLYTYLYDEDRWPSGAAGGIVTKQREYRSRHLLFVPEGMDKKESQDCRLLGIYRIELENGCLKSWQKTEAPVEEGGGDIWRLYLEIAEPTPWHNNQTYVDTLNGKAIEKFIQVTHEAYARRFGEEFGEAVPSIFTDEPQFVRKETLDFAGEKKALVIPYTDSFEDFYQQRFGESFLEHFPEVIWELPEGGVSAARYQYHEGLAELFASSFADTVGSWCTGHGLMLTGHMMEEPTLLSQTSALGEAMRSYRSFGLPGIDMLCDWREYTTAKQAQSAAHQYGREGVLSELYGVTNWDFDFRGHKLQGDWQAALGVTRRVHHLSWVSMEGEAKRDYPASIFYQSPWYKEYKMVEDHFARVNTAMMRGTPRVRVAVIHPVESYWLHFGPKEQTAQIRDLLEQQFKSITEWLLFGLTDFDFLAESLLAVQPVNIGKGTIAVGEMQYDVILVPGCETLRSTTLAYLESFRKAEGTVIFAGKAPEYVDARKNPAGRKLAEQCVRIPMDKIELLKALEPYREIEIHMPDGRAAGHFLYQMRQDGECRWIFIANGTKPKTQDMTQEIQYHIRLAGKWRVDICDTQIGIVRKCPATVKGGWTEFKQVLDLHDSLLLHLHPVQGEYMGIQTADDAAAGQFVRPDKHREEKLLPQPQAFYLEEPNVLLLDQCEYRFDQESWQETEEILRIDNILRERLGYPKRMEAWPQPWVTAAEKELEHTVTLRYTVLSETKEDMIYLALEQPGEAEITWNGEAAEKKVCGWYVDECLKKIELGGVQKGRNELCITRPFGKKTNLEWSYMLGKFGVRTAGREAYLTAMPDKLLFGDYTVQGLPFYAGNLKYELAFETEEGSYAVQISKFSAPLLKVSVDGGKWQPVAYAPYEISLGHLAAGTHRLEIISFGNRINAFGTVHSCDEIVEWSSGPNEWRTQDERYAYEYQLKRMGILKTPVIFRTD</sequence>
<evidence type="ECO:0008006" key="3">
    <source>
        <dbReference type="Google" id="ProtNLM"/>
    </source>
</evidence>
<evidence type="ECO:0000313" key="2">
    <source>
        <dbReference type="Proteomes" id="UP000245412"/>
    </source>
</evidence>
<dbReference type="InterPro" id="IPR053161">
    <property type="entry name" value="Ulvan_degrading_GH"/>
</dbReference>
<proteinExistence type="predicted"/>
<gene>
    <name evidence="1" type="ORF">C7383_107159</name>
</gene>
<dbReference type="Proteomes" id="UP000245412">
    <property type="component" value="Unassembled WGS sequence"/>
</dbReference>
<dbReference type="EMBL" id="QGGY01000007">
    <property type="protein sequence ID" value="PWJ75152.1"/>
    <property type="molecule type" value="Genomic_DNA"/>
</dbReference>